<evidence type="ECO:0000313" key="11">
    <source>
        <dbReference type="EMBL" id="EDW59108.1"/>
    </source>
</evidence>
<dbReference type="InParanoid" id="B4M632"/>
<evidence type="ECO:0000256" key="4">
    <source>
        <dbReference type="ARBA" id="ARBA00023157"/>
    </source>
</evidence>
<dbReference type="PROSITE" id="PS51252">
    <property type="entry name" value="ANTISTASIN"/>
    <property type="match status" value="4"/>
</dbReference>
<feature type="signal peptide" evidence="7">
    <location>
        <begin position="1"/>
        <end position="32"/>
    </location>
</feature>
<evidence type="ECO:0000256" key="3">
    <source>
        <dbReference type="ARBA" id="ARBA00022737"/>
    </source>
</evidence>
<keyword evidence="4 5" id="KW-1015">Disulfide bond</keyword>
<name>B4M632_DROVI</name>
<gene>
    <name evidence="11" type="primary">Dvir\GJ10693</name>
    <name evidence="11" type="ORF">Dvir_GJ10693</name>
</gene>
<dbReference type="SUPFAM" id="SSF57610">
    <property type="entry name" value="Thyroglobulin type-1 domain"/>
    <property type="match status" value="6"/>
</dbReference>
<feature type="domain" description="Thyroglobulin type-1" evidence="8">
    <location>
        <begin position="848"/>
        <end position="918"/>
    </location>
</feature>
<dbReference type="Gene3D" id="4.10.75.10">
    <property type="entry name" value="Elafin-like"/>
    <property type="match status" value="2"/>
</dbReference>
<evidence type="ECO:0000256" key="6">
    <source>
        <dbReference type="SAM" id="Phobius"/>
    </source>
</evidence>
<sequence>MPPHCEQRWLKLFSGCLLPLLLLLLVLQAADAKRSNANLTACQHLRRAETRRAKALQPIGAGAGSGGVAAVRIPRCRKSGEFESIQCANERAGKDCWCIDEYGVELPGSRNTTRAGVQCREPAHCAASACRMFCPSGFARDAQTGCSVCRCRDPCDGLECPHGQTCQLQEVQCITEPCPPLPTCKKARSLANYCPAGLPLAIEDSVRPFLCGLDAGKPQCPPLYQCMVESGNDYGVCCPSALTFQKPGVCPAPEQSVYTERTGYMCGAPCSHDLECRNQEKCCFTKGCQFNCQQPHNMTGCHQAKALADVLALNEREGRGYVPECNGPGGQYSPRQCSRNGLVCWCVDPRTGHKIKESMGAANSVNCEGWENMISRSYARSFQMEQCDTNICAAVCEYGFKNDHNGCPTCECSEPCEGFKCALGSHCEVATDPLCESGSTLCASWPVCKPDLAYSNPCDIGTPLSDTVSGEVMYCFEERQARSFQPTAFFEPETESKQGRSMSNRIMCPEQYKCTKLHREAESVCCPLPEQTTAAEDEQTTRQQTMCEYLRDFSERMEGTEAGMQLAMPAPRCTDEGDYAGRQCELRKIRVTRAEQRQILEENTIRRMRMLLAGAAAAGAKRSRRNAERLKLYRVNDSALKVQVAGAVAPAQAMGRSAKVIDMGAERQQQQLFGTDIKKVAPAPKRPSAEDELVEMEVEQCWCVDSFGTEIPKSRGYNVSDESCQQLRVELDCLDLTCRMGCEYGFALDPETRCPACQCRDPCEGVSCGEGKECRIVDVSCEGEYCPPVPACLPRKPGQCPYLVPPGPTDNLDANICAYECRTDAHCEGTRRCCSNGCGTQCVEPQLKTACQHLQAIQLHQSSELGIPARQMTVAQCDAITGKWEQVQCSSDGYCWCVNAQGEQLPGTRVKTPEMPICRANSSYACSPMKCSNSCESGYQVDAHGCPSCECRNYCAEVSCASDEECQLISVECVDTPCPKMPICVPRRASVCAEGKPLQQGELDVSCGPHSEQETCPTTHTCQLNPVSNRGVCCSKTRDVCFESMDPLCLASNQSVRNATRYRFSPKANKCVPLTIDVTSTACQTKNLFHNELACNSVCPVLTQCERLKLKNSLAAQRSGHSSVWFQPRCDPITGHWMPVQCLGKQPALPARHTEIVSRAFASSSSSSSSEQTPPSPYGVCWCADRKGAPLKGTLTRDIEPTCNSRQARNRKNLELGDPLMEQLIAQLTQLNDVDSLGLDLDEVEAKLAQPTTAMPAESVSERVMELANSLLDSQLSVEVAPMQLNTTRCHALAATATFNVSCDEAGAFRPLQCNGRSCWCVDAAGNQLQASHVFGQGDKRCDPVPIEAVSIELHMTNTSGGGGDGSVRNVYDSIRRELQQLLGSVVENLRVQENFDGSVIVRFELHNEAKVDMAFAIEMAIQAGGFHLVGGRFRPDLTRSHFIHRTAVPSVAQARATAPDESVQLAMFVMASCSAFLVSVFVVYVMLKRGWHKTGALHKNAYDYPKGVAGSCEKPLDYSLPIFVLDDTQPESIKAAKA</sequence>
<dbReference type="SMART" id="SM00274">
    <property type="entry name" value="FOLN"/>
    <property type="match status" value="4"/>
</dbReference>
<feature type="domain" description="Thyroglobulin type-1" evidence="8">
    <location>
        <begin position="298"/>
        <end position="367"/>
    </location>
</feature>
<evidence type="ECO:0000256" key="5">
    <source>
        <dbReference type="PROSITE-ProRule" id="PRU00500"/>
    </source>
</evidence>
<keyword evidence="2" id="KW-0964">Secreted</keyword>
<dbReference type="eggNOG" id="KOG1217">
    <property type="taxonomic scope" value="Eukaryota"/>
</dbReference>
<dbReference type="PROSITE" id="PS00484">
    <property type="entry name" value="THYROGLOBULIN_1_1"/>
    <property type="match status" value="1"/>
</dbReference>
<organism evidence="11 12">
    <name type="scientific">Drosophila virilis</name>
    <name type="common">Fruit fly</name>
    <dbReference type="NCBI Taxonomy" id="7244"/>
    <lineage>
        <taxon>Eukaryota</taxon>
        <taxon>Metazoa</taxon>
        <taxon>Ecdysozoa</taxon>
        <taxon>Arthropoda</taxon>
        <taxon>Hexapoda</taxon>
        <taxon>Insecta</taxon>
        <taxon>Pterygota</taxon>
        <taxon>Neoptera</taxon>
        <taxon>Endopterygota</taxon>
        <taxon>Diptera</taxon>
        <taxon>Brachycera</taxon>
        <taxon>Muscomorpha</taxon>
        <taxon>Ephydroidea</taxon>
        <taxon>Drosophilidae</taxon>
        <taxon>Drosophila</taxon>
    </lineage>
</organism>
<feature type="domain" description="Antistasin-like" evidence="9">
    <location>
        <begin position="125"/>
        <end position="151"/>
    </location>
</feature>
<dbReference type="Gene3D" id="2.10.22.10">
    <property type="entry name" value="Antistasin, domain 1"/>
    <property type="match status" value="4"/>
</dbReference>
<evidence type="ECO:0000259" key="8">
    <source>
        <dbReference type="PROSITE" id="PS51162"/>
    </source>
</evidence>
<dbReference type="Pfam" id="PF00095">
    <property type="entry name" value="WAP"/>
    <property type="match status" value="2"/>
</dbReference>
<evidence type="ECO:0000256" key="1">
    <source>
        <dbReference type="ARBA" id="ARBA00004613"/>
    </source>
</evidence>
<keyword evidence="12" id="KW-1185">Reference proteome</keyword>
<feature type="disulfide bond" evidence="5">
    <location>
        <begin position="1183"/>
        <end position="1203"/>
    </location>
</feature>
<dbReference type="SMART" id="SM00211">
    <property type="entry name" value="TY"/>
    <property type="match status" value="6"/>
</dbReference>
<dbReference type="PROSITE" id="PS51162">
    <property type="entry name" value="THYROGLOBULIN_1_2"/>
    <property type="match status" value="5"/>
</dbReference>
<dbReference type="Pfam" id="PF02822">
    <property type="entry name" value="Antistasin"/>
    <property type="match status" value="4"/>
</dbReference>
<dbReference type="GO" id="GO:0005615">
    <property type="term" value="C:extracellular space"/>
    <property type="evidence" value="ECO:0007669"/>
    <property type="project" value="TreeGrafter"/>
</dbReference>
<comment type="caution">
    <text evidence="5">Lacks conserved residue(s) required for the propagation of feature annotation.</text>
</comment>
<feature type="transmembrane region" description="Helical" evidence="6">
    <location>
        <begin position="1466"/>
        <end position="1488"/>
    </location>
</feature>
<accession>B4M632</accession>
<evidence type="ECO:0000259" key="9">
    <source>
        <dbReference type="PROSITE" id="PS51252"/>
    </source>
</evidence>
<keyword evidence="6" id="KW-0472">Membrane</keyword>
<comment type="subcellular location">
    <subcellularLocation>
        <location evidence="1">Secreted</location>
    </subcellularLocation>
</comment>
<dbReference type="CDD" id="cd00199">
    <property type="entry name" value="WAP"/>
    <property type="match status" value="1"/>
</dbReference>
<dbReference type="EMBL" id="CH940652">
    <property type="protein sequence ID" value="EDW59108.1"/>
    <property type="molecule type" value="Genomic_DNA"/>
</dbReference>
<dbReference type="InterPro" id="IPR036645">
    <property type="entry name" value="Elafin-like_sf"/>
</dbReference>
<feature type="domain" description="Thyroglobulin type-1" evidence="8">
    <location>
        <begin position="1287"/>
        <end position="1342"/>
    </location>
</feature>
<dbReference type="Pfam" id="PF00086">
    <property type="entry name" value="Thyroglobulin_1"/>
    <property type="match status" value="5"/>
</dbReference>
<dbReference type="SMART" id="SM00217">
    <property type="entry name" value="WAP"/>
    <property type="match status" value="2"/>
</dbReference>
<dbReference type="InterPro" id="IPR004094">
    <property type="entry name" value="Antistasin-like"/>
</dbReference>
<dbReference type="PANTHER" id="PTHR12352">
    <property type="entry name" value="SECRETED MODULAR CALCIUM-BINDING PROTEIN"/>
    <property type="match status" value="1"/>
</dbReference>
<keyword evidence="6" id="KW-1133">Transmembrane helix</keyword>
<feature type="domain" description="Antistasin-like" evidence="9">
    <location>
        <begin position="733"/>
        <end position="759"/>
    </location>
</feature>
<dbReference type="InterPro" id="IPR051950">
    <property type="entry name" value="Dev_reg/Prot_inhib"/>
</dbReference>
<keyword evidence="3" id="KW-0677">Repeat</keyword>
<dbReference type="CDD" id="cd00191">
    <property type="entry name" value="TY"/>
    <property type="match status" value="4"/>
</dbReference>
<dbReference type="SMART" id="SM00289">
    <property type="entry name" value="WR1"/>
    <property type="match status" value="2"/>
</dbReference>
<dbReference type="PANTHER" id="PTHR12352:SF31">
    <property type="entry name" value="PAPILIN-LIKE PROTEIN"/>
    <property type="match status" value="1"/>
</dbReference>
<dbReference type="GO" id="GO:0004867">
    <property type="term" value="F:serine-type endopeptidase inhibitor activity"/>
    <property type="evidence" value="ECO:0007669"/>
    <property type="project" value="InterPro"/>
</dbReference>
<dbReference type="InterPro" id="IPR036857">
    <property type="entry name" value="Thyroglobulin_1_sf"/>
</dbReference>
<protein>
    <recommendedName>
        <fullName evidence="13">Thyroglobulin type-1 domain-containing protein</fullName>
    </recommendedName>
</protein>
<feature type="domain" description="Antistasin-like" evidence="9">
    <location>
        <begin position="387"/>
        <end position="412"/>
    </location>
</feature>
<dbReference type="FunCoup" id="B4M632">
    <property type="interactions" value="3"/>
</dbReference>
<feature type="chain" id="PRO_5002817300" description="Thyroglobulin type-1 domain-containing protein" evidence="7">
    <location>
        <begin position="33"/>
        <end position="1539"/>
    </location>
</feature>
<dbReference type="STRING" id="7244.B4M632"/>
<dbReference type="InterPro" id="IPR008197">
    <property type="entry name" value="WAP_dom"/>
</dbReference>
<dbReference type="PhylomeDB" id="B4M632"/>
<dbReference type="OrthoDB" id="406800at2759"/>
<evidence type="ECO:0000256" key="7">
    <source>
        <dbReference type="SAM" id="SignalP"/>
    </source>
</evidence>
<proteinExistence type="predicted"/>
<dbReference type="Proteomes" id="UP000008792">
    <property type="component" value="Unassembled WGS sequence"/>
</dbReference>
<evidence type="ECO:0008006" key="13">
    <source>
        <dbReference type="Google" id="ProtNLM"/>
    </source>
</evidence>
<dbReference type="PROSITE" id="PS51390">
    <property type="entry name" value="WAP"/>
    <property type="match status" value="2"/>
</dbReference>
<dbReference type="SUPFAM" id="SSF57256">
    <property type="entry name" value="Elafin-like"/>
    <property type="match status" value="1"/>
</dbReference>
<dbReference type="InterPro" id="IPR011061">
    <property type="entry name" value="Hirudin/antistatin"/>
</dbReference>
<dbReference type="HOGENOM" id="CLU_248186_0_0_1"/>
<dbReference type="InterPro" id="IPR028150">
    <property type="entry name" value="Lustrin_cystein"/>
</dbReference>
<evidence type="ECO:0000256" key="2">
    <source>
        <dbReference type="ARBA" id="ARBA00022525"/>
    </source>
</evidence>
<keyword evidence="7" id="KW-0732">Signal</keyword>
<feature type="domain" description="WAP" evidence="10">
    <location>
        <begin position="243"/>
        <end position="296"/>
    </location>
</feature>
<dbReference type="InterPro" id="IPR000716">
    <property type="entry name" value="Thyroglobulin_1"/>
</dbReference>
<evidence type="ECO:0000259" key="10">
    <source>
        <dbReference type="PROSITE" id="PS51390"/>
    </source>
</evidence>
<dbReference type="KEGG" id="dvi:6632307"/>
<feature type="domain" description="Thyroglobulin type-1" evidence="8">
    <location>
        <begin position="1102"/>
        <end position="1203"/>
    </location>
</feature>
<evidence type="ECO:0000313" key="12">
    <source>
        <dbReference type="Proteomes" id="UP000008792"/>
    </source>
</evidence>
<keyword evidence="6" id="KW-0812">Transmembrane</keyword>
<dbReference type="Pfam" id="PF14625">
    <property type="entry name" value="Lustrin_cystein"/>
    <property type="match status" value="3"/>
</dbReference>
<reference evidence="11 12" key="1">
    <citation type="journal article" date="2007" name="Nature">
        <title>Evolution of genes and genomes on the Drosophila phylogeny.</title>
        <authorList>
            <consortium name="Drosophila 12 Genomes Consortium"/>
            <person name="Clark A.G."/>
            <person name="Eisen M.B."/>
            <person name="Smith D.R."/>
            <person name="Bergman C.M."/>
            <person name="Oliver B."/>
            <person name="Markow T.A."/>
            <person name="Kaufman T.C."/>
            <person name="Kellis M."/>
            <person name="Gelbart W."/>
            <person name="Iyer V.N."/>
            <person name="Pollard D.A."/>
            <person name="Sackton T.B."/>
            <person name="Larracuente A.M."/>
            <person name="Singh N.D."/>
            <person name="Abad J.P."/>
            <person name="Abt D.N."/>
            <person name="Adryan B."/>
            <person name="Aguade M."/>
            <person name="Akashi H."/>
            <person name="Anderson W.W."/>
            <person name="Aquadro C.F."/>
            <person name="Ardell D.H."/>
            <person name="Arguello R."/>
            <person name="Artieri C.G."/>
            <person name="Barbash D.A."/>
            <person name="Barker D."/>
            <person name="Barsanti P."/>
            <person name="Batterham P."/>
            <person name="Batzoglou S."/>
            <person name="Begun D."/>
            <person name="Bhutkar A."/>
            <person name="Blanco E."/>
            <person name="Bosak S.A."/>
            <person name="Bradley R.K."/>
            <person name="Brand A.D."/>
            <person name="Brent M.R."/>
            <person name="Brooks A.N."/>
            <person name="Brown R.H."/>
            <person name="Butlin R.K."/>
            <person name="Caggese C."/>
            <person name="Calvi B.R."/>
            <person name="Bernardo de Carvalho A."/>
            <person name="Caspi A."/>
            <person name="Castrezana S."/>
            <person name="Celniker S.E."/>
            <person name="Chang J.L."/>
            <person name="Chapple C."/>
            <person name="Chatterji S."/>
            <person name="Chinwalla A."/>
            <person name="Civetta A."/>
            <person name="Clifton S.W."/>
            <person name="Comeron J.M."/>
            <person name="Costello J.C."/>
            <person name="Coyne J.A."/>
            <person name="Daub J."/>
            <person name="David R.G."/>
            <person name="Delcher A.L."/>
            <person name="Delehaunty K."/>
            <person name="Do C.B."/>
            <person name="Ebling H."/>
            <person name="Edwards K."/>
            <person name="Eickbush T."/>
            <person name="Evans J.D."/>
            <person name="Filipski A."/>
            <person name="Findeiss S."/>
            <person name="Freyhult E."/>
            <person name="Fulton L."/>
            <person name="Fulton R."/>
            <person name="Garcia A.C."/>
            <person name="Gardiner A."/>
            <person name="Garfield D.A."/>
            <person name="Garvin B.E."/>
            <person name="Gibson G."/>
            <person name="Gilbert D."/>
            <person name="Gnerre S."/>
            <person name="Godfrey J."/>
            <person name="Good R."/>
            <person name="Gotea V."/>
            <person name="Gravely B."/>
            <person name="Greenberg A.J."/>
            <person name="Griffiths-Jones S."/>
            <person name="Gross S."/>
            <person name="Guigo R."/>
            <person name="Gustafson E.A."/>
            <person name="Haerty W."/>
            <person name="Hahn M.W."/>
            <person name="Halligan D.L."/>
            <person name="Halpern A.L."/>
            <person name="Halter G.M."/>
            <person name="Han M.V."/>
            <person name="Heger A."/>
            <person name="Hillier L."/>
            <person name="Hinrichs A.S."/>
            <person name="Holmes I."/>
            <person name="Hoskins R.A."/>
            <person name="Hubisz M.J."/>
            <person name="Hultmark D."/>
            <person name="Huntley M.A."/>
            <person name="Jaffe D.B."/>
            <person name="Jagadeeshan S."/>
            <person name="Jeck W.R."/>
            <person name="Johnson J."/>
            <person name="Jones C.D."/>
            <person name="Jordan W.C."/>
            <person name="Karpen G.H."/>
            <person name="Kataoka E."/>
            <person name="Keightley P.D."/>
            <person name="Kheradpour P."/>
            <person name="Kirkness E.F."/>
            <person name="Koerich L.B."/>
            <person name="Kristiansen K."/>
            <person name="Kudrna D."/>
            <person name="Kulathinal R.J."/>
            <person name="Kumar S."/>
            <person name="Kwok R."/>
            <person name="Lander E."/>
            <person name="Langley C.H."/>
            <person name="Lapoint R."/>
            <person name="Lazzaro B.P."/>
            <person name="Lee S.J."/>
            <person name="Levesque L."/>
            <person name="Li R."/>
            <person name="Lin C.F."/>
            <person name="Lin M.F."/>
            <person name="Lindblad-Toh K."/>
            <person name="Llopart A."/>
            <person name="Long M."/>
            <person name="Low L."/>
            <person name="Lozovsky E."/>
            <person name="Lu J."/>
            <person name="Luo M."/>
            <person name="Machado C.A."/>
            <person name="Makalowski W."/>
            <person name="Marzo M."/>
            <person name="Matsuda M."/>
            <person name="Matzkin L."/>
            <person name="McAllister B."/>
            <person name="McBride C.S."/>
            <person name="McKernan B."/>
            <person name="McKernan K."/>
            <person name="Mendez-Lago M."/>
            <person name="Minx P."/>
            <person name="Mollenhauer M.U."/>
            <person name="Montooth K."/>
            <person name="Mount S.M."/>
            <person name="Mu X."/>
            <person name="Myers E."/>
            <person name="Negre B."/>
            <person name="Newfeld S."/>
            <person name="Nielsen R."/>
            <person name="Noor M.A."/>
            <person name="O'Grady P."/>
            <person name="Pachter L."/>
            <person name="Papaceit M."/>
            <person name="Parisi M.J."/>
            <person name="Parisi M."/>
            <person name="Parts L."/>
            <person name="Pedersen J.S."/>
            <person name="Pesole G."/>
            <person name="Phillippy A.M."/>
            <person name="Ponting C.P."/>
            <person name="Pop M."/>
            <person name="Porcelli D."/>
            <person name="Powell J.R."/>
            <person name="Prohaska S."/>
            <person name="Pruitt K."/>
            <person name="Puig M."/>
            <person name="Quesneville H."/>
            <person name="Ram K.R."/>
            <person name="Rand D."/>
            <person name="Rasmussen M.D."/>
            <person name="Reed L.K."/>
            <person name="Reenan R."/>
            <person name="Reily A."/>
            <person name="Remington K.A."/>
            <person name="Rieger T.T."/>
            <person name="Ritchie M.G."/>
            <person name="Robin C."/>
            <person name="Rogers Y.H."/>
            <person name="Rohde C."/>
            <person name="Rozas J."/>
            <person name="Rubenfield M.J."/>
            <person name="Ruiz A."/>
            <person name="Russo S."/>
            <person name="Salzberg S.L."/>
            <person name="Sanchez-Gracia A."/>
            <person name="Saranga D.J."/>
            <person name="Sato H."/>
            <person name="Schaeffer S.W."/>
            <person name="Schatz M.C."/>
            <person name="Schlenke T."/>
            <person name="Schwartz R."/>
            <person name="Segarra C."/>
            <person name="Singh R.S."/>
            <person name="Sirot L."/>
            <person name="Sirota M."/>
            <person name="Sisneros N.B."/>
            <person name="Smith C.D."/>
            <person name="Smith T.F."/>
            <person name="Spieth J."/>
            <person name="Stage D.E."/>
            <person name="Stark A."/>
            <person name="Stephan W."/>
            <person name="Strausberg R.L."/>
            <person name="Strempel S."/>
            <person name="Sturgill D."/>
            <person name="Sutton G."/>
            <person name="Sutton G.G."/>
            <person name="Tao W."/>
            <person name="Teichmann S."/>
            <person name="Tobari Y.N."/>
            <person name="Tomimura Y."/>
            <person name="Tsolas J.M."/>
            <person name="Valente V.L."/>
            <person name="Venter E."/>
            <person name="Venter J.C."/>
            <person name="Vicario S."/>
            <person name="Vieira F.G."/>
            <person name="Vilella A.J."/>
            <person name="Villasante A."/>
            <person name="Walenz B."/>
            <person name="Wang J."/>
            <person name="Wasserman M."/>
            <person name="Watts T."/>
            <person name="Wilson D."/>
            <person name="Wilson R.K."/>
            <person name="Wing R.A."/>
            <person name="Wolfner M.F."/>
            <person name="Wong A."/>
            <person name="Wong G.K."/>
            <person name="Wu C.I."/>
            <person name="Wu G."/>
            <person name="Yamamoto D."/>
            <person name="Yang H.P."/>
            <person name="Yang S.P."/>
            <person name="Yorke J.A."/>
            <person name="Yoshida K."/>
            <person name="Zdobnov E."/>
            <person name="Zhang P."/>
            <person name="Zhang Y."/>
            <person name="Zimin A.V."/>
            <person name="Baldwin J."/>
            <person name="Abdouelleil A."/>
            <person name="Abdulkadir J."/>
            <person name="Abebe A."/>
            <person name="Abera B."/>
            <person name="Abreu J."/>
            <person name="Acer S.C."/>
            <person name="Aftuck L."/>
            <person name="Alexander A."/>
            <person name="An P."/>
            <person name="Anderson E."/>
            <person name="Anderson S."/>
            <person name="Arachi H."/>
            <person name="Azer M."/>
            <person name="Bachantsang P."/>
            <person name="Barry A."/>
            <person name="Bayul T."/>
            <person name="Berlin A."/>
            <person name="Bessette D."/>
            <person name="Bloom T."/>
            <person name="Blye J."/>
            <person name="Boguslavskiy L."/>
            <person name="Bonnet C."/>
            <person name="Boukhgalter B."/>
            <person name="Bourzgui I."/>
            <person name="Brown A."/>
            <person name="Cahill P."/>
            <person name="Channer S."/>
            <person name="Cheshatsang Y."/>
            <person name="Chuda L."/>
            <person name="Citroen M."/>
            <person name="Collymore A."/>
            <person name="Cooke P."/>
            <person name="Costello M."/>
            <person name="D'Aco K."/>
            <person name="Daza R."/>
            <person name="De Haan G."/>
            <person name="DeGray S."/>
            <person name="DeMaso C."/>
            <person name="Dhargay N."/>
            <person name="Dooley K."/>
            <person name="Dooley E."/>
            <person name="Doricent M."/>
            <person name="Dorje P."/>
            <person name="Dorjee K."/>
            <person name="Dupes A."/>
            <person name="Elong R."/>
            <person name="Falk J."/>
            <person name="Farina A."/>
            <person name="Faro S."/>
            <person name="Ferguson D."/>
            <person name="Fisher S."/>
            <person name="Foley C.D."/>
            <person name="Franke A."/>
            <person name="Friedrich D."/>
            <person name="Gadbois L."/>
            <person name="Gearin G."/>
            <person name="Gearin C.R."/>
            <person name="Giannoukos G."/>
            <person name="Goode T."/>
            <person name="Graham J."/>
            <person name="Grandbois E."/>
            <person name="Grewal S."/>
            <person name="Gyaltsen K."/>
            <person name="Hafez N."/>
            <person name="Hagos B."/>
            <person name="Hall J."/>
            <person name="Henson C."/>
            <person name="Hollinger A."/>
            <person name="Honan T."/>
            <person name="Huard M.D."/>
            <person name="Hughes L."/>
            <person name="Hurhula B."/>
            <person name="Husby M.E."/>
            <person name="Kamat A."/>
            <person name="Kanga B."/>
            <person name="Kashin S."/>
            <person name="Khazanovich D."/>
            <person name="Kisner P."/>
            <person name="Lance K."/>
            <person name="Lara M."/>
            <person name="Lee W."/>
            <person name="Lennon N."/>
            <person name="Letendre F."/>
            <person name="LeVine R."/>
            <person name="Lipovsky A."/>
            <person name="Liu X."/>
            <person name="Liu J."/>
            <person name="Liu S."/>
            <person name="Lokyitsang T."/>
            <person name="Lokyitsang Y."/>
            <person name="Lubonja R."/>
            <person name="Lui A."/>
            <person name="MacDonald P."/>
            <person name="Magnisalis V."/>
            <person name="Maru K."/>
            <person name="Matthews C."/>
            <person name="McCusker W."/>
            <person name="McDonough S."/>
            <person name="Mehta T."/>
            <person name="Meldrim J."/>
            <person name="Meneus L."/>
            <person name="Mihai O."/>
            <person name="Mihalev A."/>
            <person name="Mihova T."/>
            <person name="Mittelman R."/>
            <person name="Mlenga V."/>
            <person name="Montmayeur A."/>
            <person name="Mulrain L."/>
            <person name="Navidi A."/>
            <person name="Naylor J."/>
            <person name="Negash T."/>
            <person name="Nguyen T."/>
            <person name="Nguyen N."/>
            <person name="Nicol R."/>
            <person name="Norbu C."/>
            <person name="Norbu N."/>
            <person name="Novod N."/>
            <person name="O'Neill B."/>
            <person name="Osman S."/>
            <person name="Markiewicz E."/>
            <person name="Oyono O.L."/>
            <person name="Patti C."/>
            <person name="Phunkhang P."/>
            <person name="Pierre F."/>
            <person name="Priest M."/>
            <person name="Raghuraman S."/>
            <person name="Rege F."/>
            <person name="Reyes R."/>
            <person name="Rise C."/>
            <person name="Rogov P."/>
            <person name="Ross K."/>
            <person name="Ryan E."/>
            <person name="Settipalli S."/>
            <person name="Shea T."/>
            <person name="Sherpa N."/>
            <person name="Shi L."/>
            <person name="Shih D."/>
            <person name="Sparrow T."/>
            <person name="Spaulding J."/>
            <person name="Stalker J."/>
            <person name="Stange-Thomann N."/>
            <person name="Stavropoulos S."/>
            <person name="Stone C."/>
            <person name="Strader C."/>
            <person name="Tesfaye S."/>
            <person name="Thomson T."/>
            <person name="Thoulutsang Y."/>
            <person name="Thoulutsang D."/>
            <person name="Topham K."/>
            <person name="Topping I."/>
            <person name="Tsamla T."/>
            <person name="Vassiliev H."/>
            <person name="Vo A."/>
            <person name="Wangchuk T."/>
            <person name="Wangdi T."/>
            <person name="Weiand M."/>
            <person name="Wilkinson J."/>
            <person name="Wilson A."/>
            <person name="Yadav S."/>
            <person name="Young G."/>
            <person name="Yu Q."/>
            <person name="Zembek L."/>
            <person name="Zhong D."/>
            <person name="Zimmer A."/>
            <person name="Zwirko Z."/>
            <person name="Jaffe D.B."/>
            <person name="Alvarez P."/>
            <person name="Brockman W."/>
            <person name="Butler J."/>
            <person name="Chin C."/>
            <person name="Gnerre S."/>
            <person name="Grabherr M."/>
            <person name="Kleber M."/>
            <person name="Mauceli E."/>
            <person name="MacCallum I."/>
        </authorList>
    </citation>
    <scope>NUCLEOTIDE SEQUENCE [LARGE SCALE GENOMIC DNA]</scope>
    <source>
        <strain evidence="12">Tucson 15010-1051.87</strain>
    </source>
</reference>
<dbReference type="SUPFAM" id="SSF57262">
    <property type="entry name" value="Leech antihemostatic proteins"/>
    <property type="match status" value="2"/>
</dbReference>
<feature type="domain" description="Antistasin-like" evidence="9">
    <location>
        <begin position="926"/>
        <end position="951"/>
    </location>
</feature>
<feature type="disulfide bond" evidence="5">
    <location>
        <begin position="337"/>
        <end position="344"/>
    </location>
</feature>
<feature type="domain" description="WAP" evidence="10">
    <location>
        <begin position="793"/>
        <end position="846"/>
    </location>
</feature>
<feature type="domain" description="Thyroglobulin type-1" evidence="8">
    <location>
        <begin position="39"/>
        <end position="125"/>
    </location>
</feature>
<dbReference type="OMA" id="MFCPSGF"/>
<dbReference type="InterPro" id="IPR006150">
    <property type="entry name" value="Cys_repeat_1"/>
</dbReference>
<dbReference type="Gene3D" id="4.10.800.10">
    <property type="entry name" value="Thyroglobulin type-1"/>
    <property type="match status" value="6"/>
</dbReference>
<dbReference type="InterPro" id="IPR003645">
    <property type="entry name" value="Fol_N"/>
</dbReference>